<evidence type="ECO:0000313" key="2">
    <source>
        <dbReference type="EMBL" id="BAD60640.1"/>
    </source>
</evidence>
<dbReference type="InterPro" id="IPR029787">
    <property type="entry name" value="Nucleotide_cyclase"/>
</dbReference>
<organism evidence="2 3">
    <name type="scientific">Nocardia farcinica (strain IFM 10152)</name>
    <dbReference type="NCBI Taxonomy" id="247156"/>
    <lineage>
        <taxon>Bacteria</taxon>
        <taxon>Bacillati</taxon>
        <taxon>Actinomycetota</taxon>
        <taxon>Actinomycetes</taxon>
        <taxon>Mycobacteriales</taxon>
        <taxon>Nocardiaceae</taxon>
        <taxon>Nocardia</taxon>
    </lineage>
</organism>
<name>Q5YMF1_NOCFA</name>
<feature type="domain" description="GGDEF" evidence="1">
    <location>
        <begin position="7"/>
        <end position="192"/>
    </location>
</feature>
<dbReference type="eggNOG" id="COG2199">
    <property type="taxonomic scope" value="Bacteria"/>
</dbReference>
<dbReference type="AlphaFoldDB" id="Q5YMF1"/>
<dbReference type="OrthoDB" id="4027780at2"/>
<evidence type="ECO:0000313" key="3">
    <source>
        <dbReference type="Proteomes" id="UP000006820"/>
    </source>
</evidence>
<dbReference type="Gene3D" id="3.30.70.270">
    <property type="match status" value="1"/>
</dbReference>
<proteinExistence type="predicted"/>
<dbReference type="HOGENOM" id="CLU_1319836_0_0_11"/>
<dbReference type="KEGG" id="nfa:PNF1_1150"/>
<evidence type="ECO:0000259" key="1">
    <source>
        <dbReference type="SMART" id="SM00267"/>
    </source>
</evidence>
<dbReference type="GeneID" id="61136344"/>
<dbReference type="Proteomes" id="UP000006820">
    <property type="component" value="Plasmid pNF1"/>
</dbReference>
<dbReference type="EMBL" id="AP006619">
    <property type="protein sequence ID" value="BAD60640.1"/>
    <property type="molecule type" value="Genomic_DNA"/>
</dbReference>
<dbReference type="SUPFAM" id="SSF55073">
    <property type="entry name" value="Nucleotide cyclase"/>
    <property type="match status" value="1"/>
</dbReference>
<keyword evidence="3" id="KW-1185">Reference proteome</keyword>
<accession>Q5YMF1</accession>
<geneLocation type="plasmid" evidence="2 3">
    <name>pNF1</name>
</geneLocation>
<dbReference type="InterPro" id="IPR043128">
    <property type="entry name" value="Rev_trsase/Diguanyl_cyclase"/>
</dbReference>
<reference evidence="2 3" key="1">
    <citation type="journal article" date="2004" name="Proc. Natl. Acad. Sci. U.S.A.">
        <title>The complete genomic sequence of Nocardia farcinica IFM 10152.</title>
        <authorList>
            <person name="Ishikawa J."/>
            <person name="Yamashita A."/>
            <person name="Mikami Y."/>
            <person name="Hoshino Y."/>
            <person name="Kurita H."/>
            <person name="Hotta K."/>
            <person name="Shiba T."/>
            <person name="Hattori M."/>
        </authorList>
    </citation>
    <scope>NUCLEOTIDE SEQUENCE [LARGE SCALE GENOMIC DNA]</scope>
    <source>
        <strain evidence="2 3">IFM 10152</strain>
        <plasmid evidence="3">Plasmid pNF1</plasmid>
    </source>
</reference>
<dbReference type="InterPro" id="IPR000160">
    <property type="entry name" value="GGDEF_dom"/>
</dbReference>
<sequence>MTNILDELPCRAEWLTGARCDPITGLVAFPDLYPHAITDALARVVAERTLLGLAIGDVDDLKSHVEHSNATDPDSFGHLAGNALMTQLGSVCRTWFADTAFPAGCVSTFGGDEVIVAATGVTDAGFTASVTDLRDRCRAALPCSVSFATTVVGPGLVWPSTDPAVRAKFLLAAVDRALFAAKAARRNTGGPAGALVTVDLARVMADAA</sequence>
<dbReference type="RefSeq" id="WP_011212322.1">
    <property type="nucleotide sequence ID" value="NC_006362.1"/>
</dbReference>
<keyword evidence="2" id="KW-0614">Plasmid</keyword>
<dbReference type="SMART" id="SM00267">
    <property type="entry name" value="GGDEF"/>
    <property type="match status" value="1"/>
</dbReference>
<gene>
    <name evidence="2" type="ordered locus">PNF1_1150</name>
</gene>
<protein>
    <recommendedName>
        <fullName evidence="1">GGDEF domain-containing protein</fullName>
    </recommendedName>
</protein>